<feature type="non-terminal residue" evidence="18">
    <location>
        <position position="1"/>
    </location>
</feature>
<dbReference type="Gene3D" id="3.40.1620.60">
    <property type="match status" value="1"/>
</dbReference>
<evidence type="ECO:0000256" key="12">
    <source>
        <dbReference type="ARBA" id="ARBA00023180"/>
    </source>
</evidence>
<evidence type="ECO:0000256" key="16">
    <source>
        <dbReference type="PROSITE-ProRule" id="PRU00276"/>
    </source>
</evidence>
<dbReference type="SMART" id="SM00209">
    <property type="entry name" value="TSP1"/>
    <property type="match status" value="9"/>
</dbReference>
<feature type="binding site" evidence="14">
    <location>
        <position position="181"/>
    </location>
    <ligand>
        <name>Ca(2+)</name>
        <dbReference type="ChEBI" id="CHEBI:29108"/>
        <label>1</label>
    </ligand>
</feature>
<evidence type="ECO:0000256" key="5">
    <source>
        <dbReference type="ARBA" id="ARBA00022723"/>
    </source>
</evidence>
<keyword evidence="8" id="KW-0378">Hydrolase</keyword>
<dbReference type="GO" id="GO:0004222">
    <property type="term" value="F:metalloendopeptidase activity"/>
    <property type="evidence" value="ECO:0007669"/>
    <property type="project" value="InterPro"/>
</dbReference>
<feature type="disulfide bond" evidence="15">
    <location>
        <begin position="131"/>
        <end position="162"/>
    </location>
</feature>
<feature type="binding site" evidence="14">
    <location>
        <position position="178"/>
    </location>
    <ligand>
        <name>Ca(2+)</name>
        <dbReference type="ChEBI" id="CHEBI:29108"/>
        <label>1</label>
    </ligand>
</feature>
<feature type="binding site" evidence="14">
    <location>
        <position position="64"/>
    </location>
    <ligand>
        <name>Ca(2+)</name>
        <dbReference type="ChEBI" id="CHEBI:29108"/>
        <label>1</label>
    </ligand>
</feature>
<keyword evidence="10" id="KW-0482">Metalloprotease</keyword>
<dbReference type="Pfam" id="PF01421">
    <property type="entry name" value="Reprolysin"/>
    <property type="match status" value="1"/>
</dbReference>
<evidence type="ECO:0000313" key="18">
    <source>
        <dbReference type="EMBL" id="CAG5136174.1"/>
    </source>
</evidence>
<dbReference type="SUPFAM" id="SSF55486">
    <property type="entry name" value="Metalloproteases ('zincins'), catalytic domain"/>
    <property type="match status" value="1"/>
</dbReference>
<feature type="disulfide bond" evidence="15">
    <location>
        <begin position="208"/>
        <end position="232"/>
    </location>
</feature>
<feature type="disulfide bond" evidence="15">
    <location>
        <begin position="93"/>
        <end position="178"/>
    </location>
</feature>
<dbReference type="Gene3D" id="2.20.100.10">
    <property type="entry name" value="Thrombospondin type-1 (TSP1) repeat"/>
    <property type="match status" value="7"/>
</dbReference>
<comment type="cofactor">
    <cofactor evidence="14">
        <name>Zn(2+)</name>
        <dbReference type="ChEBI" id="CHEBI:29105"/>
    </cofactor>
    <text evidence="14">Binds 1 zinc ion per subunit.</text>
</comment>
<dbReference type="InterPro" id="IPR024079">
    <property type="entry name" value="MetalloPept_cat_dom_sf"/>
</dbReference>
<feature type="disulfide bond" evidence="15">
    <location>
        <begin position="290"/>
        <end position="327"/>
    </location>
</feature>
<reference evidence="18" key="1">
    <citation type="submission" date="2021-04" db="EMBL/GenBank/DDBJ databases">
        <authorList>
            <consortium name="Molecular Ecology Group"/>
        </authorList>
    </citation>
    <scope>NUCLEOTIDE SEQUENCE</scope>
</reference>
<accession>A0A8S4A4M0</accession>
<dbReference type="Gene3D" id="3.40.390.10">
    <property type="entry name" value="Collagenase (Catalytic Domain)"/>
    <property type="match status" value="1"/>
</dbReference>
<feature type="active site" evidence="13 16">
    <location>
        <position position="116"/>
    </location>
</feature>
<gene>
    <name evidence="18" type="ORF">CUNI_LOCUS21732</name>
</gene>
<keyword evidence="3" id="KW-0272">Extracellular matrix</keyword>
<dbReference type="Pfam" id="PF05986">
    <property type="entry name" value="ADAMTS_spacer1"/>
    <property type="match status" value="1"/>
</dbReference>
<dbReference type="Pfam" id="PF00090">
    <property type="entry name" value="TSP_1"/>
    <property type="match status" value="1"/>
</dbReference>
<dbReference type="InterPro" id="IPR000884">
    <property type="entry name" value="TSP1_rpt"/>
</dbReference>
<dbReference type="FunFam" id="2.20.100.10:FF:000006">
    <property type="entry name" value="A disintegrin and metalloproteinase with thrombospondin motifs 1"/>
    <property type="match status" value="1"/>
</dbReference>
<evidence type="ECO:0000256" key="1">
    <source>
        <dbReference type="ARBA" id="ARBA00004498"/>
    </source>
</evidence>
<dbReference type="Pfam" id="PF19236">
    <property type="entry name" value="ADAMTS_CR_3"/>
    <property type="match status" value="1"/>
</dbReference>
<feature type="non-terminal residue" evidence="18">
    <location>
        <position position="1213"/>
    </location>
</feature>
<feature type="binding site" evidence="14">
    <location>
        <position position="181"/>
    </location>
    <ligand>
        <name>Ca(2+)</name>
        <dbReference type="ChEBI" id="CHEBI:29108"/>
        <label>2</label>
    </ligand>
</feature>
<keyword evidence="7" id="KW-0677">Repeat</keyword>
<dbReference type="Pfam" id="PF17771">
    <property type="entry name" value="ADAMTS_CR_2"/>
    <property type="match status" value="1"/>
</dbReference>
<evidence type="ECO:0000256" key="9">
    <source>
        <dbReference type="ARBA" id="ARBA00022833"/>
    </source>
</evidence>
<feature type="disulfide bond" evidence="15">
    <location>
        <begin position="75"/>
        <end position="81"/>
    </location>
</feature>
<evidence type="ECO:0000256" key="4">
    <source>
        <dbReference type="ARBA" id="ARBA00022670"/>
    </source>
</evidence>
<evidence type="ECO:0000256" key="6">
    <source>
        <dbReference type="ARBA" id="ARBA00022729"/>
    </source>
</evidence>
<dbReference type="EMBL" id="CAJHNH020008499">
    <property type="protein sequence ID" value="CAG5136174.1"/>
    <property type="molecule type" value="Genomic_DNA"/>
</dbReference>
<keyword evidence="14" id="KW-0106">Calcium</keyword>
<dbReference type="SUPFAM" id="SSF82895">
    <property type="entry name" value="TSP-1 type 1 repeat"/>
    <property type="match status" value="7"/>
</dbReference>
<dbReference type="AlphaFoldDB" id="A0A8S4A4M0"/>
<name>A0A8S4A4M0_9EUPU</name>
<dbReference type="PANTHER" id="PTHR13723">
    <property type="entry name" value="ADAMTS A DISINTEGRIN AND METALLOPROTEASE WITH THROMBOSPONDIN MOTIFS PROTEASE"/>
    <property type="match status" value="1"/>
</dbReference>
<dbReference type="FunFam" id="2.20.100.10:FF:000005">
    <property type="entry name" value="ADAM metallopeptidase with thrombospondin type 1 motif 9"/>
    <property type="match status" value="2"/>
</dbReference>
<dbReference type="PROSITE" id="PS50215">
    <property type="entry name" value="ADAM_MEPRO"/>
    <property type="match status" value="1"/>
</dbReference>
<dbReference type="GO" id="GO:0046872">
    <property type="term" value="F:metal ion binding"/>
    <property type="evidence" value="ECO:0007669"/>
    <property type="project" value="UniProtKB-KW"/>
</dbReference>
<keyword evidence="4" id="KW-0645">Protease</keyword>
<comment type="caution">
    <text evidence="16">Lacks conserved residue(s) required for the propagation of feature annotation.</text>
</comment>
<evidence type="ECO:0000256" key="11">
    <source>
        <dbReference type="ARBA" id="ARBA00023157"/>
    </source>
</evidence>
<evidence type="ECO:0000256" key="2">
    <source>
        <dbReference type="ARBA" id="ARBA00022525"/>
    </source>
</evidence>
<feature type="binding site" evidence="14 16">
    <location>
        <position position="115"/>
    </location>
    <ligand>
        <name>Zn(2+)</name>
        <dbReference type="ChEBI" id="CHEBI:29105"/>
        <note>catalytic</note>
    </ligand>
</feature>
<dbReference type="Pfam" id="PF19030">
    <property type="entry name" value="TSP1_ADAMTS"/>
    <property type="match status" value="7"/>
</dbReference>
<dbReference type="Gene3D" id="2.60.120.830">
    <property type="match status" value="1"/>
</dbReference>
<dbReference type="OrthoDB" id="5948003at2759"/>
<dbReference type="GO" id="GO:0030198">
    <property type="term" value="P:extracellular matrix organization"/>
    <property type="evidence" value="ECO:0007669"/>
    <property type="project" value="InterPro"/>
</dbReference>
<dbReference type="InterPro" id="IPR050439">
    <property type="entry name" value="ADAMTS_ADAMTS-like"/>
</dbReference>
<evidence type="ECO:0000256" key="7">
    <source>
        <dbReference type="ARBA" id="ARBA00022737"/>
    </source>
</evidence>
<dbReference type="InterPro" id="IPR041645">
    <property type="entry name" value="ADAMTS_CR_2"/>
</dbReference>
<sequence length="1213" mass="136483">VRNIYRESSIRNFINVVVVRLIIYETSWEQPFTVSPNAASTLKEFCLWQHRFNDFTPNSAKHHDTAILITREDICRAPGKCDTLGLAELGTICDTRRSCSIIEDNGVSAAFTVAHELGHVFNLPHDDDKQCTDLLPEDQKNAFHVMSPTLDYNSSPWDWSNCSARLMTEFLESGLASCLQDGLRVKQWLTSMKDVEEPGEVYSVDRQCQLVFGADYSVCPYPNNPQCRRLWCANENDNNTGCRTKHMPWADGTTCGYNRICIQGDCLPKPEQKPKIVNGGWGPWKYYGPCSRTCGGGVKTRYRECNNPEPQNGGRYCLGPRVRYKSCNVKACPPDSQDFREVQCQSEEMRKKFRFNLHNIPQNTTWKPKYTGVHMKDACKLYCSAGNGSTYYEFSKKVIDGTKCSPFTDDICVNGQCWAVGCDNKLGSPMKRDRCGVCGGDNFTCRTVTGVFNNAIYGYNYVVTIPSGATEIDVRQYGQIRHVKDDDNYLALQDSQRRYILNGEYTVRTEPWKVKVRGALVEYTGSEELTERINTTMVIEENISVFVLSVGRLNPPNITYSYMVSVNKNVQWKNHGWSKCSAVCNGIRRSKVQCVGEDDNVIVYKKRCKGLKRPVRLTEPCNTDCKISWRFFSKEECPVRCGTAVRRQIVHCIKQTVYKTVHVINDKECQNAFGPKPNETVPCQGQCLPTSWMYTEWSQCSRTCGDGIQERRAKCVDESGKELADTECVDKDRTVTRHCNLGQCAEWTTGNWLGCSVSCGTGYKQRKVWCMKDGEKVDDEECAKKKPPAKKECNLDSCPEWYLGGWGPCSVTCGTGVSLGTVKCRVGEGFQDDAVCDASMRPVDKKACFIGACPTEKSISTIAVKTVPKAAFWRYGSWTECSASCGAGTKHRYVSCMDYHGNKIDEKECSHLPQPPKVENCMRQPCGAWRQGDWSDCTVTCGEGIQTRFVACTFNQQRQDDRFCDITVKPETEIQCNRGTCLTPDSFDVAVITSNSVVGTTHWRVGQWSTCSSSCGTGWQRRHVMCRDEQGASDECDKTVKPDEFKHCDSGACPSWHVDTWSNVIAKCEENGVQTRLVVCRVPDGDILGNSNCDSKNKPPESTPCKGPCDDHKIQTTWQKSPWSVVSSTSAIHSVSQGHMFKPTGRLHYRLPLHQRRPELNRNIRTSYTSYINDGLVPSVLQSHITAVTSTQNRYYGLNVNSSSTDNRREPSH</sequence>
<dbReference type="GO" id="GO:0031012">
    <property type="term" value="C:extracellular matrix"/>
    <property type="evidence" value="ECO:0007669"/>
    <property type="project" value="TreeGrafter"/>
</dbReference>
<protein>
    <recommendedName>
        <fullName evidence="17">Peptidase M12B domain-containing protein</fullName>
    </recommendedName>
</protein>
<feature type="disulfide bond" evidence="15">
    <location>
        <begin position="219"/>
        <end position="242"/>
    </location>
</feature>
<proteinExistence type="predicted"/>
<dbReference type="InterPro" id="IPR001590">
    <property type="entry name" value="Peptidase_M12B"/>
</dbReference>
<feature type="disulfide bond" evidence="15">
    <location>
        <begin position="255"/>
        <end position="266"/>
    </location>
</feature>
<feature type="disulfide bond" evidence="15">
    <location>
        <begin position="46"/>
        <end position="99"/>
    </location>
</feature>
<dbReference type="InterPro" id="IPR045371">
    <property type="entry name" value="ADAMTS_CR_3"/>
</dbReference>
<dbReference type="PANTHER" id="PTHR13723:SF278">
    <property type="entry name" value="ADAM METALLOPEPTIDASE WITH THROMBOSPONDIN TYPE 1 MOTIF A, ISOFORM B"/>
    <property type="match status" value="1"/>
</dbReference>
<keyword evidence="19" id="KW-1185">Reference proteome</keyword>
<keyword evidence="9 14" id="KW-0862">Zinc</keyword>
<dbReference type="FunFam" id="2.60.120.830:FF:000001">
    <property type="entry name" value="A disintegrin and metalloproteinase with thrombospondin motifs 1"/>
    <property type="match status" value="1"/>
</dbReference>
<evidence type="ECO:0000256" key="14">
    <source>
        <dbReference type="PIRSR" id="PIRSR613273-2"/>
    </source>
</evidence>
<keyword evidence="12" id="KW-0325">Glycoprotein</keyword>
<dbReference type="InterPro" id="IPR036383">
    <property type="entry name" value="TSP1_rpt_sf"/>
</dbReference>
<keyword evidence="5 14" id="KW-0479">Metal-binding</keyword>
<dbReference type="PRINTS" id="PR01857">
    <property type="entry name" value="ADAMTSFAMILY"/>
</dbReference>
<evidence type="ECO:0000256" key="10">
    <source>
        <dbReference type="ARBA" id="ARBA00023049"/>
    </source>
</evidence>
<evidence type="ECO:0000313" key="19">
    <source>
        <dbReference type="Proteomes" id="UP000678393"/>
    </source>
</evidence>
<comment type="subcellular location">
    <subcellularLocation>
        <location evidence="1">Secreted</location>
        <location evidence="1">Extracellular space</location>
        <location evidence="1">Extracellular matrix</location>
    </subcellularLocation>
</comment>
<keyword evidence="11 15" id="KW-1015">Disulfide bond</keyword>
<dbReference type="GO" id="GO:0006508">
    <property type="term" value="P:proteolysis"/>
    <property type="evidence" value="ECO:0007669"/>
    <property type="project" value="UniProtKB-KW"/>
</dbReference>
<feature type="disulfide bond" evidence="15">
    <location>
        <begin position="305"/>
        <end position="317"/>
    </location>
</feature>
<keyword evidence="2" id="KW-0964">Secreted</keyword>
<keyword evidence="6" id="KW-0732">Signal</keyword>
<evidence type="ECO:0000256" key="13">
    <source>
        <dbReference type="PIRSR" id="PIRSR613273-1"/>
    </source>
</evidence>
<evidence type="ECO:0000256" key="8">
    <source>
        <dbReference type="ARBA" id="ARBA00022801"/>
    </source>
</evidence>
<organism evidence="18 19">
    <name type="scientific">Candidula unifasciata</name>
    <dbReference type="NCBI Taxonomy" id="100452"/>
    <lineage>
        <taxon>Eukaryota</taxon>
        <taxon>Metazoa</taxon>
        <taxon>Spiralia</taxon>
        <taxon>Lophotrochozoa</taxon>
        <taxon>Mollusca</taxon>
        <taxon>Gastropoda</taxon>
        <taxon>Heterobranchia</taxon>
        <taxon>Euthyneura</taxon>
        <taxon>Panpulmonata</taxon>
        <taxon>Eupulmonata</taxon>
        <taxon>Stylommatophora</taxon>
        <taxon>Helicina</taxon>
        <taxon>Helicoidea</taxon>
        <taxon>Geomitridae</taxon>
        <taxon>Candidula</taxon>
    </lineage>
</organism>
<feature type="binding site" evidence="14 16">
    <location>
        <position position="119"/>
    </location>
    <ligand>
        <name>Zn(2+)</name>
        <dbReference type="ChEBI" id="CHEBI:29105"/>
        <note>catalytic</note>
    </ligand>
</feature>
<evidence type="ECO:0000259" key="17">
    <source>
        <dbReference type="PROSITE" id="PS50215"/>
    </source>
</evidence>
<feature type="disulfide bond" evidence="15">
    <location>
        <begin position="294"/>
        <end position="332"/>
    </location>
</feature>
<evidence type="ECO:0000256" key="3">
    <source>
        <dbReference type="ARBA" id="ARBA00022530"/>
    </source>
</evidence>
<dbReference type="CDD" id="cd04273">
    <property type="entry name" value="ZnMc_ADAMTS_like"/>
    <property type="match status" value="1"/>
</dbReference>
<evidence type="ECO:0000256" key="15">
    <source>
        <dbReference type="PIRSR" id="PIRSR613273-3"/>
    </source>
</evidence>
<comment type="caution">
    <text evidence="18">The sequence shown here is derived from an EMBL/GenBank/DDBJ whole genome shotgun (WGS) entry which is preliminary data.</text>
</comment>
<feature type="binding site" evidence="14 16">
    <location>
        <position position="125"/>
    </location>
    <ligand>
        <name>Zn(2+)</name>
        <dbReference type="ChEBI" id="CHEBI:29105"/>
        <note>catalytic</note>
    </ligand>
</feature>
<feature type="disulfide bond" evidence="15">
    <location>
        <begin position="227"/>
        <end position="261"/>
    </location>
</feature>
<dbReference type="InterPro" id="IPR013273">
    <property type="entry name" value="ADAMTS/ADAMTS-like"/>
</dbReference>
<dbReference type="Proteomes" id="UP000678393">
    <property type="component" value="Unassembled WGS sequence"/>
</dbReference>
<feature type="domain" description="Peptidase M12B" evidence="17">
    <location>
        <begin position="1"/>
        <end position="183"/>
    </location>
</feature>
<dbReference type="InterPro" id="IPR010294">
    <property type="entry name" value="ADAMTS_spacer1"/>
</dbReference>
<dbReference type="PROSITE" id="PS50092">
    <property type="entry name" value="TSP1"/>
    <property type="match status" value="8"/>
</dbReference>